<dbReference type="EMBL" id="PVWJ01000115">
    <property type="protein sequence ID" value="PSB01309.1"/>
    <property type="molecule type" value="Genomic_DNA"/>
</dbReference>
<gene>
    <name evidence="3" type="ORF">C7B64_18965</name>
</gene>
<evidence type="ECO:0000259" key="1">
    <source>
        <dbReference type="Pfam" id="PF22007"/>
    </source>
</evidence>
<dbReference type="Pfam" id="PF22007">
    <property type="entry name" value="DUF6930"/>
    <property type="match status" value="1"/>
</dbReference>
<dbReference type="Pfam" id="PF23988">
    <property type="entry name" value="DUF7309"/>
    <property type="match status" value="1"/>
</dbReference>
<keyword evidence="4" id="KW-1185">Reference proteome</keyword>
<reference evidence="3 4" key="2">
    <citation type="submission" date="2018-03" db="EMBL/GenBank/DDBJ databases">
        <title>The ancient ancestry and fast evolution of plastids.</title>
        <authorList>
            <person name="Moore K.R."/>
            <person name="Magnabosco C."/>
            <person name="Momper L."/>
            <person name="Gold D.A."/>
            <person name="Bosak T."/>
            <person name="Fournier G.P."/>
        </authorList>
    </citation>
    <scope>NUCLEOTIDE SEQUENCE [LARGE SCALE GENOMIC DNA]</scope>
    <source>
        <strain evidence="3 4">CCAP 1448/3</strain>
    </source>
</reference>
<dbReference type="InterPro" id="IPR055733">
    <property type="entry name" value="DUF7309"/>
</dbReference>
<comment type="caution">
    <text evidence="3">The sequence shown here is derived from an EMBL/GenBank/DDBJ whole genome shotgun (WGS) entry which is preliminary data.</text>
</comment>
<dbReference type="RefSeq" id="WP_106290290.1">
    <property type="nucleotide sequence ID" value="NZ_CAWNTC010000147.1"/>
</dbReference>
<reference evidence="3 4" key="1">
    <citation type="submission" date="2018-02" db="EMBL/GenBank/DDBJ databases">
        <authorList>
            <person name="Cohen D.B."/>
            <person name="Kent A.D."/>
        </authorList>
    </citation>
    <scope>NUCLEOTIDE SEQUENCE [LARGE SCALE GENOMIC DNA]</scope>
    <source>
        <strain evidence="3 4">CCAP 1448/3</strain>
    </source>
</reference>
<evidence type="ECO:0000313" key="3">
    <source>
        <dbReference type="EMBL" id="PSB01309.1"/>
    </source>
</evidence>
<name>A0A2T1BZ64_9CYAN</name>
<organism evidence="3 4">
    <name type="scientific">Merismopedia glauca CCAP 1448/3</name>
    <dbReference type="NCBI Taxonomy" id="1296344"/>
    <lineage>
        <taxon>Bacteria</taxon>
        <taxon>Bacillati</taxon>
        <taxon>Cyanobacteriota</taxon>
        <taxon>Cyanophyceae</taxon>
        <taxon>Synechococcales</taxon>
        <taxon>Merismopediaceae</taxon>
        <taxon>Merismopedia</taxon>
    </lineage>
</organism>
<dbReference type="Proteomes" id="UP000238762">
    <property type="component" value="Unassembled WGS sequence"/>
</dbReference>
<proteinExistence type="predicted"/>
<feature type="domain" description="DUF6930" evidence="1">
    <location>
        <begin position="8"/>
        <end position="134"/>
    </location>
</feature>
<dbReference type="AlphaFoldDB" id="A0A2T1BZ64"/>
<accession>A0A2T1BZ64</accession>
<feature type="domain" description="DUF7309" evidence="2">
    <location>
        <begin position="155"/>
        <end position="243"/>
    </location>
</feature>
<dbReference type="InterPro" id="IPR054216">
    <property type="entry name" value="DUF6930"/>
</dbReference>
<sequence length="568" mass="63441">MSYLHRSTLRRLQQLPQVPSVWEGDRCPLSALGEISDMEDITSGECIIWIDGVEGIVRAMEFISAQAGPEAIVRSLLHAMENPQSPARPGRPQKVVVRNKEIYFYLRGVLQELGIQVEHSPQLPLIDELIRGFQEIAETSNSQLPPAYAELLQTQSEKIWHLAPWEVLADHQILAIEINRWDVGTVYASVMGMLGMEYGILLYRSLDSLKKFRSSVLAEASLPHMEAAFLEQDCFFLTFESPDDEYDFSSWELEEVSVNFGTIHPLEGMRSCLAAEEALIVYTALSALQKFFQAYREELTEEMLLSLKKTCRITLPKWIIEADFTAHPSHINTSRSSKSLTLAPKIDSASISPPSTVSVKVSTMPELSAELFSMVELAESEEITAEDDVSLQDDLIPEDAFLSLGMISWDNLANLNWEGKPHQFSGVNSAEEGLPVILIQTSRPKAKIIIDRLKLSQGLRGIAFNPGEDPFAGDLYDLGLLQTGDGNLFLFGEFRNTEPDHAIARHKWEQRCHNNQGKCALVIARGLKGSSRGNPQLKDIMAVFAAHSLSSQEIGLGLLQRLPQFDFD</sequence>
<evidence type="ECO:0000313" key="4">
    <source>
        <dbReference type="Proteomes" id="UP000238762"/>
    </source>
</evidence>
<dbReference type="OrthoDB" id="500911at2"/>
<protein>
    <submittedName>
        <fullName evidence="3">Uncharacterized protein</fullName>
    </submittedName>
</protein>
<evidence type="ECO:0000259" key="2">
    <source>
        <dbReference type="Pfam" id="PF23988"/>
    </source>
</evidence>